<dbReference type="Gramene" id="Ma09_t28330.1">
    <property type="protein sequence ID" value="Ma09_p28330.1"/>
    <property type="gene ID" value="Ma09_g28330"/>
</dbReference>
<proteinExistence type="predicted"/>
<reference evidence="1" key="1">
    <citation type="submission" date="2021-03" db="EMBL/GenBank/DDBJ databases">
        <authorList>
            <consortium name="Genoscope - CEA"/>
            <person name="William W."/>
        </authorList>
    </citation>
    <scope>NUCLEOTIDE SEQUENCE</scope>
    <source>
        <strain evidence="1">Doubled-haploid Pahang</strain>
    </source>
</reference>
<dbReference type="AlphaFoldDB" id="A0A804KPL6"/>
<dbReference type="EnsemblPlants" id="Ma09_t28330.1">
    <property type="protein sequence ID" value="Ma09_p28330.1"/>
    <property type="gene ID" value="Ma09_g28330"/>
</dbReference>
<dbReference type="Proteomes" id="UP000012960">
    <property type="component" value="Unplaced"/>
</dbReference>
<evidence type="ECO:0000313" key="2">
    <source>
        <dbReference type="EnsemblPlants" id="Ma09_p28330.1"/>
    </source>
</evidence>
<keyword evidence="3" id="KW-1185">Reference proteome</keyword>
<accession>A0A804KPL6</accession>
<protein>
    <submittedName>
        <fullName evidence="1">(wild Malaysian banana) hypothetical protein</fullName>
    </submittedName>
</protein>
<name>A0A804KPL6_MUSAM</name>
<sequence>MVCYSCVYTHSIVHVLQFAFRLTTQICYDPSHS</sequence>
<dbReference type="EMBL" id="HG996474">
    <property type="protein sequence ID" value="CAG1836733.1"/>
    <property type="molecule type" value="Genomic_DNA"/>
</dbReference>
<reference evidence="2" key="2">
    <citation type="submission" date="2021-05" db="UniProtKB">
        <authorList>
            <consortium name="EnsemblPlants"/>
        </authorList>
    </citation>
    <scope>IDENTIFICATION</scope>
    <source>
        <strain evidence="2">subsp. malaccensis</strain>
    </source>
</reference>
<evidence type="ECO:0000313" key="3">
    <source>
        <dbReference type="Proteomes" id="UP000012960"/>
    </source>
</evidence>
<evidence type="ECO:0000313" key="1">
    <source>
        <dbReference type="EMBL" id="CAG1836733.1"/>
    </source>
</evidence>
<gene>
    <name evidence="1" type="ORF">GSMUA_247020.1</name>
</gene>
<organism evidence="2 3">
    <name type="scientific">Musa acuminata subsp. malaccensis</name>
    <name type="common">Wild banana</name>
    <name type="synonym">Musa malaccensis</name>
    <dbReference type="NCBI Taxonomy" id="214687"/>
    <lineage>
        <taxon>Eukaryota</taxon>
        <taxon>Viridiplantae</taxon>
        <taxon>Streptophyta</taxon>
        <taxon>Embryophyta</taxon>
        <taxon>Tracheophyta</taxon>
        <taxon>Spermatophyta</taxon>
        <taxon>Magnoliopsida</taxon>
        <taxon>Liliopsida</taxon>
        <taxon>Zingiberales</taxon>
        <taxon>Musaceae</taxon>
        <taxon>Musa</taxon>
    </lineage>
</organism>
<dbReference type="InParanoid" id="A0A804KPL6"/>